<evidence type="ECO:0008006" key="3">
    <source>
        <dbReference type="Google" id="ProtNLM"/>
    </source>
</evidence>
<reference evidence="2" key="1">
    <citation type="submission" date="2024-06" db="EMBL/GenBank/DDBJ databases">
        <authorList>
            <consortium name="consrtm"/>
            <person name="Uemura M."/>
            <person name="Terahara T."/>
        </authorList>
    </citation>
    <scope>NUCLEOTIDE SEQUENCE</scope>
    <source>
        <strain evidence="2">KM77-8</strain>
    </source>
</reference>
<feature type="region of interest" description="Disordered" evidence="1">
    <location>
        <begin position="1"/>
        <end position="51"/>
    </location>
</feature>
<dbReference type="AlphaFoldDB" id="A0AAT9HB48"/>
<accession>A0AAT9HB48</accession>
<proteinExistence type="predicted"/>
<name>A0AAT9HB48_9ACTN</name>
<protein>
    <recommendedName>
        <fullName evidence="3">Transposase</fullName>
    </recommendedName>
</protein>
<evidence type="ECO:0000313" key="2">
    <source>
        <dbReference type="EMBL" id="BFO14612.1"/>
    </source>
</evidence>
<sequence>MSVPGDPVLWGAPSKEIVSGPRPSGPGPIPDGPPTGHMAASWKGRAMGRHRKPTAWDRIRLRMVKFRRRCILWRYGK</sequence>
<dbReference type="EMBL" id="AP035768">
    <property type="protein sequence ID" value="BFO14612.1"/>
    <property type="molecule type" value="Genomic_DNA"/>
</dbReference>
<feature type="compositionally biased region" description="Pro residues" evidence="1">
    <location>
        <begin position="23"/>
        <end position="33"/>
    </location>
</feature>
<organism evidence="2">
    <name type="scientific">Streptomyces haneummycinicus</name>
    <dbReference type="NCBI Taxonomy" id="3074435"/>
    <lineage>
        <taxon>Bacteria</taxon>
        <taxon>Bacillati</taxon>
        <taxon>Actinomycetota</taxon>
        <taxon>Actinomycetes</taxon>
        <taxon>Kitasatosporales</taxon>
        <taxon>Streptomycetaceae</taxon>
        <taxon>Streptomyces</taxon>
    </lineage>
</organism>
<evidence type="ECO:0000256" key="1">
    <source>
        <dbReference type="SAM" id="MobiDB-lite"/>
    </source>
</evidence>
<reference evidence="2" key="2">
    <citation type="submission" date="2024-07" db="EMBL/GenBank/DDBJ databases">
        <title>Streptomyces haneummycinica sp. nov., a new antibiotic-producing actinobacterium isolated from marine sediment.</title>
        <authorList>
            <person name="Uemura M."/>
            <person name="Hamada M."/>
            <person name="Hirano S."/>
            <person name="Kobayashi K."/>
            <person name="Ohshiro T."/>
            <person name="Kobayashi T."/>
            <person name="Terahara T."/>
        </authorList>
    </citation>
    <scope>NUCLEOTIDE SEQUENCE</scope>
    <source>
        <strain evidence="2">KM77-8</strain>
    </source>
</reference>
<gene>
    <name evidence="2" type="ORF">SHKM778_10000</name>
</gene>